<name>A0A939K907_9BURK</name>
<keyword evidence="9" id="KW-0460">Magnesium</keyword>
<evidence type="ECO:0000256" key="9">
    <source>
        <dbReference type="ARBA" id="ARBA00022842"/>
    </source>
</evidence>
<keyword evidence="6" id="KW-0479">Metal-binding</keyword>
<dbReference type="Proteomes" id="UP000664731">
    <property type="component" value="Unassembled WGS sequence"/>
</dbReference>
<evidence type="ECO:0000256" key="6">
    <source>
        <dbReference type="ARBA" id="ARBA00022723"/>
    </source>
</evidence>
<keyword evidence="5" id="KW-0819">tRNA processing</keyword>
<dbReference type="PANTHER" id="PTHR33540">
    <property type="entry name" value="TRNA THREONYLCARBAMOYLADENOSINE BIOSYNTHESIS PROTEIN TSAE"/>
    <property type="match status" value="1"/>
</dbReference>
<dbReference type="GO" id="GO:0005737">
    <property type="term" value="C:cytoplasm"/>
    <property type="evidence" value="ECO:0007669"/>
    <property type="project" value="UniProtKB-SubCell"/>
</dbReference>
<dbReference type="AlphaFoldDB" id="A0A939K907"/>
<dbReference type="InterPro" id="IPR027417">
    <property type="entry name" value="P-loop_NTPase"/>
</dbReference>
<evidence type="ECO:0000256" key="10">
    <source>
        <dbReference type="ARBA" id="ARBA00032441"/>
    </source>
</evidence>
<dbReference type="SUPFAM" id="SSF52540">
    <property type="entry name" value="P-loop containing nucleoside triphosphate hydrolases"/>
    <property type="match status" value="1"/>
</dbReference>
<proteinExistence type="inferred from homology"/>
<evidence type="ECO:0000256" key="3">
    <source>
        <dbReference type="ARBA" id="ARBA00019010"/>
    </source>
</evidence>
<organism evidence="11 12">
    <name type="scientific">Comamonas denitrificans</name>
    <dbReference type="NCBI Taxonomy" id="117506"/>
    <lineage>
        <taxon>Bacteria</taxon>
        <taxon>Pseudomonadati</taxon>
        <taxon>Pseudomonadota</taxon>
        <taxon>Betaproteobacteria</taxon>
        <taxon>Burkholderiales</taxon>
        <taxon>Comamonadaceae</taxon>
        <taxon>Comamonas</taxon>
    </lineage>
</organism>
<dbReference type="InterPro" id="IPR003442">
    <property type="entry name" value="T6A_TsaE"/>
</dbReference>
<evidence type="ECO:0000256" key="4">
    <source>
        <dbReference type="ARBA" id="ARBA00022490"/>
    </source>
</evidence>
<evidence type="ECO:0000256" key="7">
    <source>
        <dbReference type="ARBA" id="ARBA00022741"/>
    </source>
</evidence>
<dbReference type="GO" id="GO:0046872">
    <property type="term" value="F:metal ion binding"/>
    <property type="evidence" value="ECO:0007669"/>
    <property type="project" value="UniProtKB-KW"/>
</dbReference>
<keyword evidence="4" id="KW-0963">Cytoplasm</keyword>
<evidence type="ECO:0000256" key="1">
    <source>
        <dbReference type="ARBA" id="ARBA00004496"/>
    </source>
</evidence>
<keyword evidence="7" id="KW-0547">Nucleotide-binding</keyword>
<reference evidence="11" key="1">
    <citation type="submission" date="2021-03" db="EMBL/GenBank/DDBJ databases">
        <title>Comamonas denitrificans.</title>
        <authorList>
            <person name="Finster K."/>
        </authorList>
    </citation>
    <scope>NUCLEOTIDE SEQUENCE</scope>
    <source>
        <strain evidence="11">MM2021_4</strain>
    </source>
</reference>
<dbReference type="Pfam" id="PF02367">
    <property type="entry name" value="TsaE"/>
    <property type="match status" value="1"/>
</dbReference>
<dbReference type="NCBIfam" id="TIGR00150">
    <property type="entry name" value="T6A_YjeE"/>
    <property type="match status" value="1"/>
</dbReference>
<evidence type="ECO:0000313" key="11">
    <source>
        <dbReference type="EMBL" id="MBO1248310.1"/>
    </source>
</evidence>
<dbReference type="Gene3D" id="3.40.50.300">
    <property type="entry name" value="P-loop containing nucleotide triphosphate hydrolases"/>
    <property type="match status" value="1"/>
</dbReference>
<protein>
    <recommendedName>
        <fullName evidence="3">tRNA threonylcarbamoyladenosine biosynthesis protein TsaE</fullName>
    </recommendedName>
    <alternativeName>
        <fullName evidence="10">t(6)A37 threonylcarbamoyladenosine biosynthesis protein TsaE</fullName>
    </alternativeName>
</protein>
<evidence type="ECO:0000256" key="8">
    <source>
        <dbReference type="ARBA" id="ARBA00022840"/>
    </source>
</evidence>
<comment type="caution">
    <text evidence="11">The sequence shown here is derived from an EMBL/GenBank/DDBJ whole genome shotgun (WGS) entry which is preliminary data.</text>
</comment>
<dbReference type="PANTHER" id="PTHR33540:SF2">
    <property type="entry name" value="TRNA THREONYLCARBAMOYLADENOSINE BIOSYNTHESIS PROTEIN TSAE"/>
    <property type="match status" value="1"/>
</dbReference>
<keyword evidence="8" id="KW-0067">ATP-binding</keyword>
<dbReference type="GO" id="GO:0002949">
    <property type="term" value="P:tRNA threonylcarbamoyladenosine modification"/>
    <property type="evidence" value="ECO:0007669"/>
    <property type="project" value="InterPro"/>
</dbReference>
<dbReference type="RefSeq" id="WP_207573872.1">
    <property type="nucleotide sequence ID" value="NZ_JAFNME010000001.1"/>
</dbReference>
<evidence type="ECO:0000256" key="5">
    <source>
        <dbReference type="ARBA" id="ARBA00022694"/>
    </source>
</evidence>
<dbReference type="GO" id="GO:0005524">
    <property type="term" value="F:ATP binding"/>
    <property type="evidence" value="ECO:0007669"/>
    <property type="project" value="UniProtKB-KW"/>
</dbReference>
<sequence>MPDSPQRPQAHPGVTLTWSSEADTAAFAQQLAHKMMANSALAQAFITLHGNLGAGKTTLVRHLLQALGVPGRIKSPTYAVVEAYDLPQLAIWHFDFYRFDDPLEWEDAGFRDIFASPGLKLAEWPEKAAGLAPQADVAIHIEAIDDTQRRVHLRPLSACGTQLLQAWFS</sequence>
<keyword evidence="12" id="KW-1185">Reference proteome</keyword>
<comment type="similarity">
    <text evidence="2">Belongs to the TsaE family.</text>
</comment>
<gene>
    <name evidence="11" type="primary">tsaE</name>
    <name evidence="11" type="ORF">J1777_00410</name>
</gene>
<dbReference type="EMBL" id="JAFNME010000001">
    <property type="protein sequence ID" value="MBO1248310.1"/>
    <property type="molecule type" value="Genomic_DNA"/>
</dbReference>
<comment type="subcellular location">
    <subcellularLocation>
        <location evidence="1">Cytoplasm</location>
    </subcellularLocation>
</comment>
<accession>A0A939K907</accession>
<evidence type="ECO:0000313" key="12">
    <source>
        <dbReference type="Proteomes" id="UP000664731"/>
    </source>
</evidence>
<evidence type="ECO:0000256" key="2">
    <source>
        <dbReference type="ARBA" id="ARBA00007599"/>
    </source>
</evidence>